<protein>
    <submittedName>
        <fullName evidence="1">Uncharacterized protein</fullName>
    </submittedName>
</protein>
<dbReference type="EMBL" id="UINC01006152">
    <property type="protein sequence ID" value="SVA25798.1"/>
    <property type="molecule type" value="Genomic_DNA"/>
</dbReference>
<sequence length="32" mass="3475">VSTKSRGLIAVPEIWPDHQVGRILPVGHKAVN</sequence>
<evidence type="ECO:0000313" key="1">
    <source>
        <dbReference type="EMBL" id="SVA25798.1"/>
    </source>
</evidence>
<gene>
    <name evidence="1" type="ORF">METZ01_LOCUS78652</name>
</gene>
<feature type="non-terminal residue" evidence="1">
    <location>
        <position position="1"/>
    </location>
</feature>
<name>A0A381UDV9_9ZZZZ</name>
<dbReference type="AlphaFoldDB" id="A0A381UDV9"/>
<proteinExistence type="predicted"/>
<organism evidence="1">
    <name type="scientific">marine metagenome</name>
    <dbReference type="NCBI Taxonomy" id="408172"/>
    <lineage>
        <taxon>unclassified sequences</taxon>
        <taxon>metagenomes</taxon>
        <taxon>ecological metagenomes</taxon>
    </lineage>
</organism>
<accession>A0A381UDV9</accession>
<reference evidence="1" key="1">
    <citation type="submission" date="2018-05" db="EMBL/GenBank/DDBJ databases">
        <authorList>
            <person name="Lanie J.A."/>
            <person name="Ng W.-L."/>
            <person name="Kazmierczak K.M."/>
            <person name="Andrzejewski T.M."/>
            <person name="Davidsen T.M."/>
            <person name="Wayne K.J."/>
            <person name="Tettelin H."/>
            <person name="Glass J.I."/>
            <person name="Rusch D."/>
            <person name="Podicherti R."/>
            <person name="Tsui H.-C.T."/>
            <person name="Winkler M.E."/>
        </authorList>
    </citation>
    <scope>NUCLEOTIDE SEQUENCE</scope>
</reference>